<dbReference type="EMBL" id="HG937693">
    <property type="protein sequence ID" value="CDP34844.1"/>
    <property type="molecule type" value="Genomic_DNA"/>
</dbReference>
<gene>
    <name evidence="2" type="ORF">GNLVRS02_ARAD1C21758g</name>
</gene>
<feature type="compositionally biased region" description="Basic and acidic residues" evidence="1">
    <location>
        <begin position="632"/>
        <end position="644"/>
    </location>
</feature>
<feature type="region of interest" description="Disordered" evidence="1">
    <location>
        <begin position="331"/>
        <end position="689"/>
    </location>
</feature>
<proteinExistence type="predicted"/>
<feature type="compositionally biased region" description="Basic and acidic residues" evidence="1">
    <location>
        <begin position="333"/>
        <end position="369"/>
    </location>
</feature>
<feature type="compositionally biased region" description="Polar residues" evidence="1">
    <location>
        <begin position="102"/>
        <end position="112"/>
    </location>
</feature>
<evidence type="ECO:0000256" key="1">
    <source>
        <dbReference type="SAM" id="MobiDB-lite"/>
    </source>
</evidence>
<organism evidence="2">
    <name type="scientific">Blastobotrys adeninivorans</name>
    <name type="common">Yeast</name>
    <name type="synonym">Arxula adeninivorans</name>
    <dbReference type="NCBI Taxonomy" id="409370"/>
    <lineage>
        <taxon>Eukaryota</taxon>
        <taxon>Fungi</taxon>
        <taxon>Dikarya</taxon>
        <taxon>Ascomycota</taxon>
        <taxon>Saccharomycotina</taxon>
        <taxon>Dipodascomycetes</taxon>
        <taxon>Dipodascales</taxon>
        <taxon>Trichomonascaceae</taxon>
        <taxon>Blastobotrys</taxon>
    </lineage>
</organism>
<protein>
    <submittedName>
        <fullName evidence="2">ARAD1C21758p</fullName>
    </submittedName>
</protein>
<name>A0A060T226_BLAAD</name>
<evidence type="ECO:0000313" key="2">
    <source>
        <dbReference type="EMBL" id="CDP34844.1"/>
    </source>
</evidence>
<feature type="compositionally biased region" description="Polar residues" evidence="1">
    <location>
        <begin position="580"/>
        <end position="597"/>
    </location>
</feature>
<feature type="compositionally biased region" description="Polar residues" evidence="1">
    <location>
        <begin position="546"/>
        <end position="557"/>
    </location>
</feature>
<feature type="compositionally biased region" description="Polar residues" evidence="1">
    <location>
        <begin position="428"/>
        <end position="446"/>
    </location>
</feature>
<dbReference type="AlphaFoldDB" id="A0A060T226"/>
<reference evidence="2" key="2">
    <citation type="submission" date="2014-06" db="EMBL/GenBank/DDBJ databases">
        <title>The complete genome of Blastobotrys (Arxula) adeninivorans LS3 - a yeast of biotechnological interest.</title>
        <authorList>
            <person name="Kunze G."/>
            <person name="Gaillardin C."/>
            <person name="Czernicka M."/>
            <person name="Durrens P."/>
            <person name="Martin T."/>
            <person name="Boer E."/>
            <person name="Gabaldon T."/>
            <person name="Cruz J."/>
            <person name="Talla E."/>
            <person name="Marck C."/>
            <person name="Goffeau A."/>
            <person name="Barbe V."/>
            <person name="Baret P."/>
            <person name="Baronian K."/>
            <person name="Beier S."/>
            <person name="Bleykasten C."/>
            <person name="Bode R."/>
            <person name="Casaregola S."/>
            <person name="Despons L."/>
            <person name="Fairhead C."/>
            <person name="Giersberg M."/>
            <person name="Gierski P."/>
            <person name="Hahnel U."/>
            <person name="Hartmann A."/>
            <person name="Jankowska D."/>
            <person name="Jubin C."/>
            <person name="Jung P."/>
            <person name="Lafontaine I."/>
            <person name="Leh-Louis V."/>
            <person name="Lemaire M."/>
            <person name="Marcet-Houben M."/>
            <person name="Mascher M."/>
            <person name="Morel G."/>
            <person name="Richard G.-F."/>
            <person name="Riechen J."/>
            <person name="Sacerdot C."/>
            <person name="Sarkar A."/>
            <person name="Savel G."/>
            <person name="Schacherer J."/>
            <person name="Sherman D."/>
            <person name="Straub M.-L."/>
            <person name="Stein N."/>
            <person name="Thierry A."/>
            <person name="Trautwein-Schult A."/>
            <person name="Westhof E."/>
            <person name="Worch S."/>
            <person name="Dujon B."/>
            <person name="Souciet J.-L."/>
            <person name="Wincker P."/>
            <person name="Scholz U."/>
            <person name="Neuveglise N."/>
        </authorList>
    </citation>
    <scope>NUCLEOTIDE SEQUENCE</scope>
    <source>
        <strain evidence="2">LS3</strain>
    </source>
</reference>
<feature type="region of interest" description="Disordered" evidence="1">
    <location>
        <begin position="1"/>
        <end position="123"/>
    </location>
</feature>
<reference evidence="2" key="1">
    <citation type="submission" date="2014-02" db="EMBL/GenBank/DDBJ databases">
        <authorList>
            <person name="Genoscope - CEA"/>
        </authorList>
    </citation>
    <scope>NUCLEOTIDE SEQUENCE</scope>
    <source>
        <strain evidence="2">LS3</strain>
    </source>
</reference>
<sequence length="813" mass="90607">MSGVARKIGRFLFGGTQKEDGARSPTPAGKSASVVEKGTVLLSDSEDGADGEVPASAPAAVGVNEHSDDDEVPATQITRVPDTERSSDATIRRHDGGDDTQDSSQNVTQNTVPVEEDSGDEDARRFRYKKQQKDYTDAEDAAAILATAHPVFNSLRAKEKYTVLGRAINHPMRSVDRRYRLQKYQKTLRNQMSPVELARFLQKSPVLISFDENIRALAESERAQRPEFHTSEYRLFIQFLTEDIPPSENYRKHLPVIARKMGIGIQALREKVDKKWHGSFIDEGYRVGSHYMVSGGASHQPSEEEEEGLFVQDDSDEAMFRDDFAPRQSGYLSHEEHEESEEFEQHKEQERSEESEKHDAHGDHEEHRRLSSPKSGFELLEKLDKPNGSQNSPPSAQRVPATAHKRSQKPVIKPSQPFSPAEFYTVPESRQSVADSVPSTKAQQSAPDRVSGSHEPVLSGQSTPAKAKRQPQAPPAATETVSSISIRLSDSSDDDDIRLSQLQWPSSDSDVPLSRLRRSIGSKSTSIPSKRRKIDRKEPPVRARQTRNQVLESQSQPAPEVPSWSTDPRELRSSPVELPLSQSMLRPLSVESSSDNDAGSEESVFVNRIDDSEEEHPFTGGLFSDEEDEPEDTTKRDVIEDSFERGLSMPRQPSDKVQEQTNNEGGQKAGELPAEHREPEPPVAQPVAMPAKEPHAIVVSDIMKMFPQDEISALVEDVEEALRMSSIGSQASDEQVSRAVVLSLFDFHRARHLLTQELQGGAAPEGEGFVSLEELNSLVNYLLEHHQVPSETIKKHGLRKVSRIVKYITKLMM</sequence>
<accession>A0A060T226</accession>
<feature type="compositionally biased region" description="Basic and acidic residues" evidence="1">
    <location>
        <begin position="81"/>
        <end position="97"/>
    </location>
</feature>